<evidence type="ECO:0000256" key="1">
    <source>
        <dbReference type="ARBA" id="ARBA00022801"/>
    </source>
</evidence>
<gene>
    <name evidence="3" type="ORF">BO94DRAFT_493501</name>
</gene>
<comment type="caution">
    <text evidence="3">The sequence shown here is derived from an EMBL/GenBank/DDBJ whole genome shotgun (WGS) entry which is preliminary data.</text>
</comment>
<proteinExistence type="predicted"/>
<evidence type="ECO:0000313" key="3">
    <source>
        <dbReference type="EMBL" id="PWY85661.1"/>
    </source>
</evidence>
<dbReference type="InterPro" id="IPR012462">
    <property type="entry name" value="UFSP1/2_DUB_cat"/>
</dbReference>
<evidence type="ECO:0000313" key="4">
    <source>
        <dbReference type="Proteomes" id="UP000246702"/>
    </source>
</evidence>
<accession>A0A317WJ39</accession>
<keyword evidence="4" id="KW-1185">Reference proteome</keyword>
<name>A0A317WJ39_9EURO</name>
<dbReference type="Gene3D" id="3.90.70.130">
    <property type="match status" value="1"/>
</dbReference>
<dbReference type="OrthoDB" id="288987at2759"/>
<keyword evidence="1" id="KW-0378">Hydrolase</keyword>
<protein>
    <submittedName>
        <fullName evidence="3">DUF1671-domain-containing protein</fullName>
    </submittedName>
</protein>
<sequence>MDDRNDGDPICPFCPVSDPDINFVAEHVEICHPEVNTQHGRGGWSSDMLEASPERQCLPSSNGKEECSSNYIECTHGCGETVIDAEITAHLDMHFAERVALEDTSSPRPELPCDLKALTSCPGVKGQAQLNECFLGPSLKNDISRTSLVRAGDSKTAPSGGIKRLGRTELGPHAHEKQMPSWLRRMLEKGSKSILTNTIAVDGTLRRREVAENETRDVIPVLARLCEQDKSVQRAFFCSPKVHQISKIPKEGGFCGYRNIQMLITFINETRMPGHERFHGDLPTIFQLQDMIENAWDKGFNSVGRVETGGIRGTRKYIGTPEAQALFSSLRIQCEANSIGATKDMRAHDALFMNVAAYFRDACSLEGNNKVIQTSLPPIYFQHEGHSLTIVGFEIRDNGSADILVFDPMFRTPPAVKRLKGAQTLTSDPARILKGYRRGTAYLQKYKIFELLKLKDPANLPEQ</sequence>
<feature type="domain" description="UFSP1/2/DUB catalytic" evidence="2">
    <location>
        <begin position="232"/>
        <end position="452"/>
    </location>
</feature>
<dbReference type="Pfam" id="PF07910">
    <property type="entry name" value="Peptidase_C78"/>
    <property type="match status" value="1"/>
</dbReference>
<dbReference type="RefSeq" id="XP_025466678.1">
    <property type="nucleotide sequence ID" value="XM_025609204.1"/>
</dbReference>
<dbReference type="GO" id="GO:0016787">
    <property type="term" value="F:hydrolase activity"/>
    <property type="evidence" value="ECO:0007669"/>
    <property type="project" value="UniProtKB-KW"/>
</dbReference>
<dbReference type="Proteomes" id="UP000246702">
    <property type="component" value="Unassembled WGS sequence"/>
</dbReference>
<dbReference type="STRING" id="1450535.A0A317WJ39"/>
<dbReference type="EMBL" id="MSFK01000016">
    <property type="protein sequence ID" value="PWY85661.1"/>
    <property type="molecule type" value="Genomic_DNA"/>
</dbReference>
<reference evidence="3 4" key="1">
    <citation type="submission" date="2016-12" db="EMBL/GenBank/DDBJ databases">
        <title>The genomes of Aspergillus section Nigri reveals drivers in fungal speciation.</title>
        <authorList>
            <consortium name="DOE Joint Genome Institute"/>
            <person name="Vesth T.C."/>
            <person name="Nybo J."/>
            <person name="Theobald S."/>
            <person name="Brandl J."/>
            <person name="Frisvad J.C."/>
            <person name="Nielsen K.F."/>
            <person name="Lyhne E.K."/>
            <person name="Kogle M.E."/>
            <person name="Kuo A."/>
            <person name="Riley R."/>
            <person name="Clum A."/>
            <person name="Nolan M."/>
            <person name="Lipzen A."/>
            <person name="Salamov A."/>
            <person name="Henrissat B."/>
            <person name="Wiebenga A."/>
            <person name="De Vries R.P."/>
            <person name="Grigoriev I.V."/>
            <person name="Mortensen U.H."/>
            <person name="Andersen M.R."/>
            <person name="Baker S.E."/>
        </authorList>
    </citation>
    <scope>NUCLEOTIDE SEQUENCE [LARGE SCALE GENOMIC DNA]</scope>
    <source>
        <strain evidence="3 4">CBS 115572</strain>
    </source>
</reference>
<dbReference type="AlphaFoldDB" id="A0A317WJ39"/>
<dbReference type="GeneID" id="37111347"/>
<evidence type="ECO:0000259" key="2">
    <source>
        <dbReference type="Pfam" id="PF07910"/>
    </source>
</evidence>
<organism evidence="3 4">
    <name type="scientific">Aspergillus sclerotioniger CBS 115572</name>
    <dbReference type="NCBI Taxonomy" id="1450535"/>
    <lineage>
        <taxon>Eukaryota</taxon>
        <taxon>Fungi</taxon>
        <taxon>Dikarya</taxon>
        <taxon>Ascomycota</taxon>
        <taxon>Pezizomycotina</taxon>
        <taxon>Eurotiomycetes</taxon>
        <taxon>Eurotiomycetidae</taxon>
        <taxon>Eurotiales</taxon>
        <taxon>Aspergillaceae</taxon>
        <taxon>Aspergillus</taxon>
        <taxon>Aspergillus subgen. Circumdati</taxon>
    </lineage>
</organism>